<sequence>MRTSIKLLSIMMLMLLANMGWSTTPGFGSSNPDTVLHFIQGNNAFVYLSAFFGLGVLLAFTPCVLPMVPILSGIIVGQKSLSTPKAFKLSLSYVIGMAITYAGAGMLAGLMGSTIQTLMQRPLVILLFSVIFIIMALSMFGLFELRVPSGLTGRMNRLGHTGAKQNYVSVALMGVLSTLVVSPCVTAPLIGVLSYIGQNGQVLMGGLILFVMALGMGIPLLIVGSGYGSLLPKTGSWMIKIKCFFGLMMLGMAIWMLSRILDGAIVKILWAALLIIGSISLGSLQSQKNKKGLFFQGIGVLAIIYGGIIIYGLFFPVKPVPQSMASGNQFIKVSSLSDVKLQLELAKKNHKVAFVEFSASWCGDCQDMDSKVFSQPQIIQAMSGLVSIKVDMSGKSKEVAEIKKTFAIYGTPTMLFFDTHGTQITALDAAGFVPELSMLDLLNKARLSS</sequence>
<evidence type="ECO:0000256" key="2">
    <source>
        <dbReference type="ARBA" id="ARBA00022475"/>
    </source>
</evidence>
<evidence type="ECO:0000259" key="8">
    <source>
        <dbReference type="PROSITE" id="PS51352"/>
    </source>
</evidence>
<dbReference type="PROSITE" id="PS51352">
    <property type="entry name" value="THIOREDOXIN_2"/>
    <property type="match status" value="1"/>
</dbReference>
<dbReference type="SUPFAM" id="SSF52833">
    <property type="entry name" value="Thioredoxin-like"/>
    <property type="match status" value="1"/>
</dbReference>
<feature type="domain" description="Thioredoxin" evidence="8">
    <location>
        <begin position="309"/>
        <end position="447"/>
    </location>
</feature>
<feature type="transmembrane region" description="Helical" evidence="7">
    <location>
        <begin position="123"/>
        <end position="145"/>
    </location>
</feature>
<evidence type="ECO:0000256" key="7">
    <source>
        <dbReference type="SAM" id="Phobius"/>
    </source>
</evidence>
<feature type="transmembrane region" description="Helical" evidence="7">
    <location>
        <begin position="239"/>
        <end position="258"/>
    </location>
</feature>
<protein>
    <recommendedName>
        <fullName evidence="8">Thioredoxin domain-containing protein</fullName>
    </recommendedName>
</protein>
<dbReference type="RefSeq" id="WP_173237048.1">
    <property type="nucleotide sequence ID" value="NZ_AP022839.1"/>
</dbReference>
<keyword evidence="5 7" id="KW-1133">Transmembrane helix</keyword>
<dbReference type="AlphaFoldDB" id="A0A6F8T5F9"/>
<keyword evidence="3 7" id="KW-0812">Transmembrane</keyword>
<feature type="transmembrane region" description="Helical" evidence="7">
    <location>
        <begin position="44"/>
        <end position="77"/>
    </location>
</feature>
<dbReference type="InterPro" id="IPR013766">
    <property type="entry name" value="Thioredoxin_domain"/>
</dbReference>
<dbReference type="NCBIfam" id="NF001419">
    <property type="entry name" value="PRK00293.1"/>
    <property type="match status" value="1"/>
</dbReference>
<feature type="transmembrane region" description="Helical" evidence="7">
    <location>
        <begin position="89"/>
        <end position="111"/>
    </location>
</feature>
<reference evidence="9" key="1">
    <citation type="journal article" date="2020" name="Microbiol. Resour. Announc.">
        <title>Complete Genome Sequence of Novel Psychrotolerant Legionella Strain TUM19329, Isolated from Antarctic Lake Sediment.</title>
        <authorList>
            <person name="Shimada S."/>
            <person name="Nakai R."/>
            <person name="Aoki K."/>
            <person name="Shimoeda N."/>
            <person name="Ohno G."/>
            <person name="Miyazaki Y."/>
            <person name="Kudoh S."/>
            <person name="Imura S."/>
            <person name="Watanabe K."/>
            <person name="Ishii Y."/>
            <person name="Tateda K."/>
        </authorList>
    </citation>
    <scope>NUCLEOTIDE SEQUENCE [LARGE SCALE GENOMIC DNA]</scope>
    <source>
        <strain evidence="9">TUM19329</strain>
    </source>
</reference>
<keyword evidence="4" id="KW-0201">Cytochrome c-type biogenesis</keyword>
<organism evidence="9 10">
    <name type="scientific">Legionella antarctica</name>
    <dbReference type="NCBI Taxonomy" id="2708020"/>
    <lineage>
        <taxon>Bacteria</taxon>
        <taxon>Pseudomonadati</taxon>
        <taxon>Pseudomonadota</taxon>
        <taxon>Gammaproteobacteria</taxon>
        <taxon>Legionellales</taxon>
        <taxon>Legionellaceae</taxon>
        <taxon>Legionella</taxon>
    </lineage>
</organism>
<dbReference type="PANTHER" id="PTHR32234:SF0">
    <property type="entry name" value="THIOL:DISULFIDE INTERCHANGE PROTEIN DSBD"/>
    <property type="match status" value="1"/>
</dbReference>
<dbReference type="KEGG" id="lant:TUM19329_18040"/>
<dbReference type="InterPro" id="IPR003834">
    <property type="entry name" value="Cyt_c_assmbl_TM_dom"/>
</dbReference>
<evidence type="ECO:0000313" key="9">
    <source>
        <dbReference type="EMBL" id="BCA95443.1"/>
    </source>
</evidence>
<keyword evidence="10" id="KW-1185">Reference proteome</keyword>
<feature type="transmembrane region" description="Helical" evidence="7">
    <location>
        <begin position="166"/>
        <end position="196"/>
    </location>
</feature>
<keyword evidence="6 7" id="KW-0472">Membrane</keyword>
<gene>
    <name evidence="9" type="primary">dsbD_1</name>
    <name evidence="9" type="ORF">TUM19329_18040</name>
</gene>
<accession>A0A6F8T5F9</accession>
<dbReference type="Pfam" id="PF02683">
    <property type="entry name" value="DsbD_TM"/>
    <property type="match status" value="1"/>
</dbReference>
<feature type="transmembrane region" description="Helical" evidence="7">
    <location>
        <begin position="202"/>
        <end position="227"/>
    </location>
</feature>
<dbReference type="PANTHER" id="PTHR32234">
    <property type="entry name" value="THIOL:DISULFIDE INTERCHANGE PROTEIN DSBD"/>
    <property type="match status" value="1"/>
</dbReference>
<evidence type="ECO:0000256" key="3">
    <source>
        <dbReference type="ARBA" id="ARBA00022692"/>
    </source>
</evidence>
<dbReference type="GO" id="GO:0045454">
    <property type="term" value="P:cell redox homeostasis"/>
    <property type="evidence" value="ECO:0007669"/>
    <property type="project" value="TreeGrafter"/>
</dbReference>
<dbReference type="Gene3D" id="3.40.30.10">
    <property type="entry name" value="Glutaredoxin"/>
    <property type="match status" value="1"/>
</dbReference>
<evidence type="ECO:0000256" key="5">
    <source>
        <dbReference type="ARBA" id="ARBA00022989"/>
    </source>
</evidence>
<proteinExistence type="predicted"/>
<evidence type="ECO:0000256" key="4">
    <source>
        <dbReference type="ARBA" id="ARBA00022748"/>
    </source>
</evidence>
<dbReference type="EMBL" id="AP022839">
    <property type="protein sequence ID" value="BCA95443.1"/>
    <property type="molecule type" value="Genomic_DNA"/>
</dbReference>
<dbReference type="GO" id="GO:0005886">
    <property type="term" value="C:plasma membrane"/>
    <property type="evidence" value="ECO:0007669"/>
    <property type="project" value="UniProtKB-SubCell"/>
</dbReference>
<dbReference type="Proteomes" id="UP000502894">
    <property type="component" value="Chromosome"/>
</dbReference>
<name>A0A6F8T5F9_9GAMM</name>
<dbReference type="Pfam" id="PF00085">
    <property type="entry name" value="Thioredoxin"/>
    <property type="match status" value="1"/>
</dbReference>
<dbReference type="GO" id="GO:0015035">
    <property type="term" value="F:protein-disulfide reductase activity"/>
    <property type="evidence" value="ECO:0007669"/>
    <property type="project" value="TreeGrafter"/>
</dbReference>
<feature type="transmembrane region" description="Helical" evidence="7">
    <location>
        <begin position="264"/>
        <end position="281"/>
    </location>
</feature>
<evidence type="ECO:0000256" key="1">
    <source>
        <dbReference type="ARBA" id="ARBA00004651"/>
    </source>
</evidence>
<comment type="subcellular location">
    <subcellularLocation>
        <location evidence="1">Cell membrane</location>
        <topology evidence="1">Multi-pass membrane protein</topology>
    </subcellularLocation>
</comment>
<dbReference type="GO" id="GO:0017004">
    <property type="term" value="P:cytochrome complex assembly"/>
    <property type="evidence" value="ECO:0007669"/>
    <property type="project" value="UniProtKB-KW"/>
</dbReference>
<evidence type="ECO:0000313" key="10">
    <source>
        <dbReference type="Proteomes" id="UP000502894"/>
    </source>
</evidence>
<evidence type="ECO:0000256" key="6">
    <source>
        <dbReference type="ARBA" id="ARBA00023136"/>
    </source>
</evidence>
<feature type="transmembrane region" description="Helical" evidence="7">
    <location>
        <begin position="293"/>
        <end position="314"/>
    </location>
</feature>
<dbReference type="InterPro" id="IPR036249">
    <property type="entry name" value="Thioredoxin-like_sf"/>
</dbReference>
<keyword evidence="2" id="KW-1003">Cell membrane</keyword>